<dbReference type="AlphaFoldDB" id="X0UQD1"/>
<organism evidence="1">
    <name type="scientific">marine sediment metagenome</name>
    <dbReference type="NCBI Taxonomy" id="412755"/>
    <lineage>
        <taxon>unclassified sequences</taxon>
        <taxon>metagenomes</taxon>
        <taxon>ecological metagenomes</taxon>
    </lineage>
</organism>
<dbReference type="EMBL" id="BARS01021820">
    <property type="protein sequence ID" value="GAG08024.1"/>
    <property type="molecule type" value="Genomic_DNA"/>
</dbReference>
<gene>
    <name evidence="1" type="ORF">S01H1_34984</name>
</gene>
<feature type="non-terminal residue" evidence="1">
    <location>
        <position position="1"/>
    </location>
</feature>
<reference evidence="1" key="1">
    <citation type="journal article" date="2014" name="Front. Microbiol.">
        <title>High frequency of phylogenetically diverse reductive dehalogenase-homologous genes in deep subseafloor sedimentary metagenomes.</title>
        <authorList>
            <person name="Kawai M."/>
            <person name="Futagami T."/>
            <person name="Toyoda A."/>
            <person name="Takaki Y."/>
            <person name="Nishi S."/>
            <person name="Hori S."/>
            <person name="Arai W."/>
            <person name="Tsubouchi T."/>
            <person name="Morono Y."/>
            <person name="Uchiyama I."/>
            <person name="Ito T."/>
            <person name="Fujiyama A."/>
            <person name="Inagaki F."/>
            <person name="Takami H."/>
        </authorList>
    </citation>
    <scope>NUCLEOTIDE SEQUENCE</scope>
    <source>
        <strain evidence="1">Expedition CK06-06</strain>
    </source>
</reference>
<sequence>IDSLLVKVQSGDVSACGAYTSAVRELNAISALHSQTVNTGAIEAPKLTQEQAAAARAAAEAVTKAGPRLAQG</sequence>
<comment type="caution">
    <text evidence="1">The sequence shown here is derived from an EMBL/GenBank/DDBJ whole genome shotgun (WGS) entry which is preliminary data.</text>
</comment>
<accession>X0UQD1</accession>
<proteinExistence type="predicted"/>
<name>X0UQD1_9ZZZZ</name>
<evidence type="ECO:0000313" key="1">
    <source>
        <dbReference type="EMBL" id="GAG08024.1"/>
    </source>
</evidence>
<protein>
    <submittedName>
        <fullName evidence="1">Uncharacterized protein</fullName>
    </submittedName>
</protein>